<dbReference type="InterPro" id="IPR029044">
    <property type="entry name" value="Nucleotide-diphossugar_trans"/>
</dbReference>
<gene>
    <name evidence="5" type="ORF">SAMN02746011_00983</name>
</gene>
<dbReference type="GO" id="GO:0005978">
    <property type="term" value="P:glycogen biosynthetic process"/>
    <property type="evidence" value="ECO:0007669"/>
    <property type="project" value="UniProtKB-KW"/>
</dbReference>
<keyword evidence="5" id="KW-0548">Nucleotidyltransferase</keyword>
<dbReference type="InterPro" id="IPR056818">
    <property type="entry name" value="GlmU/GlgC-like_hexapep"/>
</dbReference>
<keyword evidence="5" id="KW-0808">Transferase</keyword>
<evidence type="ECO:0000313" key="6">
    <source>
        <dbReference type="Proteomes" id="UP000189941"/>
    </source>
</evidence>
<feature type="domain" description="Glucose-1-phosphate adenylyltransferase/Bifunctional protein GlmU-like C-terminal hexapeptide" evidence="4">
    <location>
        <begin position="291"/>
        <end position="362"/>
    </location>
</feature>
<evidence type="ECO:0000259" key="4">
    <source>
        <dbReference type="Pfam" id="PF24894"/>
    </source>
</evidence>
<comment type="similarity">
    <text evidence="1">Belongs to the bacterial/plant glucose-1-phosphate adenylyltransferase family.</text>
</comment>
<dbReference type="RefSeq" id="WP_078755754.1">
    <property type="nucleotide sequence ID" value="NZ_FUWO01000007.1"/>
</dbReference>
<dbReference type="SUPFAM" id="SSF53448">
    <property type="entry name" value="Nucleotide-diphospho-sugar transferases"/>
    <property type="match status" value="1"/>
</dbReference>
<dbReference type="EMBL" id="FUWO01000007">
    <property type="protein sequence ID" value="SJZ50734.1"/>
    <property type="molecule type" value="Genomic_DNA"/>
</dbReference>
<dbReference type="OrthoDB" id="9801810at2"/>
<feature type="domain" description="Nucleotidyl transferase" evidence="3">
    <location>
        <begin position="18"/>
        <end position="165"/>
    </location>
</feature>
<dbReference type="PANTHER" id="PTHR43523">
    <property type="entry name" value="GLUCOSE-1-PHOSPHATE ADENYLYLTRANSFERASE-RELATED"/>
    <property type="match status" value="1"/>
</dbReference>
<dbReference type="InterPro" id="IPR011832">
    <property type="entry name" value="GlgDAde_trans"/>
</dbReference>
<dbReference type="Pfam" id="PF00483">
    <property type="entry name" value="NTP_transferase"/>
    <property type="match status" value="1"/>
</dbReference>
<dbReference type="AlphaFoldDB" id="A0A1T4L7T7"/>
<dbReference type="Proteomes" id="UP000189941">
    <property type="component" value="Unassembled WGS sequence"/>
</dbReference>
<evidence type="ECO:0000259" key="3">
    <source>
        <dbReference type="Pfam" id="PF00483"/>
    </source>
</evidence>
<keyword evidence="2" id="KW-0320">Glycogen biosynthesis</keyword>
<dbReference type="Pfam" id="PF24894">
    <property type="entry name" value="Hexapep_GlmU"/>
    <property type="match status" value="1"/>
</dbReference>
<evidence type="ECO:0000313" key="5">
    <source>
        <dbReference type="EMBL" id="SJZ50734.1"/>
    </source>
</evidence>
<dbReference type="GO" id="GO:0008878">
    <property type="term" value="F:glucose-1-phosphate adenylyltransferase activity"/>
    <property type="evidence" value="ECO:0007669"/>
    <property type="project" value="InterPro"/>
</dbReference>
<dbReference type="NCBIfam" id="TIGR02092">
    <property type="entry name" value="glgD"/>
    <property type="match status" value="1"/>
</dbReference>
<dbReference type="PANTHER" id="PTHR43523:SF6">
    <property type="entry name" value="GLYCOGEN BIOSYNTHESIS PROTEIN GLGD"/>
    <property type="match status" value="1"/>
</dbReference>
<protein>
    <submittedName>
        <fullName evidence="5">Glucose-1-phosphate adenylyltransferase</fullName>
    </submittedName>
</protein>
<dbReference type="Gene3D" id="2.160.10.10">
    <property type="entry name" value="Hexapeptide repeat proteins"/>
    <property type="match status" value="1"/>
</dbReference>
<dbReference type="SUPFAM" id="SSF51161">
    <property type="entry name" value="Trimeric LpxA-like enzymes"/>
    <property type="match status" value="1"/>
</dbReference>
<dbReference type="InterPro" id="IPR011831">
    <property type="entry name" value="ADP-Glc_PPase"/>
</dbReference>
<accession>A0A1T4L7T7</accession>
<dbReference type="InterPro" id="IPR011004">
    <property type="entry name" value="Trimer_LpxA-like_sf"/>
</dbReference>
<dbReference type="CDD" id="cd04651">
    <property type="entry name" value="LbH_G1P_AT_C"/>
    <property type="match status" value="1"/>
</dbReference>
<reference evidence="6" key="1">
    <citation type="submission" date="2017-02" db="EMBL/GenBank/DDBJ databases">
        <authorList>
            <person name="Varghese N."/>
            <person name="Submissions S."/>
        </authorList>
    </citation>
    <scope>NUCLEOTIDE SEQUENCE [LARGE SCALE GENOMIC DNA]</scope>
    <source>
        <strain evidence="6">DSM 15739</strain>
    </source>
</reference>
<evidence type="ECO:0000256" key="2">
    <source>
        <dbReference type="ARBA" id="ARBA00023056"/>
    </source>
</evidence>
<evidence type="ECO:0000256" key="1">
    <source>
        <dbReference type="ARBA" id="ARBA00010443"/>
    </source>
</evidence>
<keyword evidence="6" id="KW-1185">Reference proteome</keyword>
<sequence length="380" mass="42881">MVKNKLCAIVNLTENEDQLKPLTHLRPIAALPFAGRYRVVDFSLSSIAHAEIDSCALFISESGRAVYDHIRSGDSWNFDSQITGGIFTFSQQNWKLRHLRERGKGDFYDNHRIFMKRSHAEYVFVSGSKMISNVDIRAVYKHHIDSEADITAVYKPVILDKVRDYTVDMNLKLDEYGQLVDVVPLKEASVGEKVNMSLNMYILSVDKMNEIIQRAEAEGNYQEVDSLIEECLLDYTVNVYEYTGYSANVETTDRFYQANMDMLDRSKFNSLFYTSQPILTKIKNGVPSYYDNDSKVTESIIGTGVRIDGEVTRSVINRKVYVHKDAVVKESLIFQGTTIGEGAQVEYAIVDKACTIKPGAKVIGTPDNIKVIGKNTVVEA</sequence>
<name>A0A1T4L7T7_9LACT</name>
<dbReference type="Gene3D" id="3.90.550.10">
    <property type="entry name" value="Spore Coat Polysaccharide Biosynthesis Protein SpsA, Chain A"/>
    <property type="match status" value="1"/>
</dbReference>
<dbReference type="STRING" id="1121925.SAMN02746011_00983"/>
<organism evidence="5 6">
    <name type="scientific">Globicatella sulfidifaciens DSM 15739</name>
    <dbReference type="NCBI Taxonomy" id="1121925"/>
    <lineage>
        <taxon>Bacteria</taxon>
        <taxon>Bacillati</taxon>
        <taxon>Bacillota</taxon>
        <taxon>Bacilli</taxon>
        <taxon>Lactobacillales</taxon>
        <taxon>Aerococcaceae</taxon>
        <taxon>Globicatella</taxon>
    </lineage>
</organism>
<proteinExistence type="inferred from homology"/>
<dbReference type="InterPro" id="IPR005835">
    <property type="entry name" value="NTP_transferase_dom"/>
</dbReference>